<dbReference type="EMBL" id="MCIF01000002">
    <property type="protein sequence ID" value="RAQ94009.1"/>
    <property type="molecule type" value="Genomic_DNA"/>
</dbReference>
<dbReference type="AlphaFoldDB" id="A0A328VB61"/>
<evidence type="ECO:0000313" key="2">
    <source>
        <dbReference type="EMBL" id="RAQ94009.1"/>
    </source>
</evidence>
<name>A0A328VB61_9CHLR</name>
<evidence type="ECO:0000256" key="1">
    <source>
        <dbReference type="SAM" id="Phobius"/>
    </source>
</evidence>
<reference evidence="2 3" key="1">
    <citation type="submission" date="2016-08" db="EMBL/GenBank/DDBJ databases">
        <title>Analysis of Carbohydrate Active Enzymes in Thermogemmatispora T81 Reveals Carbohydrate Degradation Ability.</title>
        <authorList>
            <person name="Tomazini A."/>
            <person name="Lal S."/>
            <person name="Stott M."/>
            <person name="Henrissat B."/>
            <person name="Polikarpov I."/>
            <person name="Sparling R."/>
            <person name="Levin D.B."/>
        </authorList>
    </citation>
    <scope>NUCLEOTIDE SEQUENCE [LARGE SCALE GENOMIC DNA]</scope>
    <source>
        <strain evidence="2 3">T81</strain>
    </source>
</reference>
<feature type="transmembrane region" description="Helical" evidence="1">
    <location>
        <begin position="50"/>
        <end position="70"/>
    </location>
</feature>
<feature type="transmembrane region" description="Helical" evidence="1">
    <location>
        <begin position="198"/>
        <end position="218"/>
    </location>
</feature>
<feature type="transmembrane region" description="Helical" evidence="1">
    <location>
        <begin position="166"/>
        <end position="186"/>
    </location>
</feature>
<organism evidence="2 3">
    <name type="scientific">Thermogemmatispora tikiterensis</name>
    <dbReference type="NCBI Taxonomy" id="1825093"/>
    <lineage>
        <taxon>Bacteria</taxon>
        <taxon>Bacillati</taxon>
        <taxon>Chloroflexota</taxon>
        <taxon>Ktedonobacteria</taxon>
        <taxon>Thermogemmatisporales</taxon>
        <taxon>Thermogemmatisporaceae</taxon>
        <taxon>Thermogemmatispora</taxon>
    </lineage>
</organism>
<protein>
    <submittedName>
        <fullName evidence="2">Uncharacterized protein</fullName>
    </submittedName>
</protein>
<dbReference type="OrthoDB" id="154984at2"/>
<dbReference type="RefSeq" id="WP_112425551.1">
    <property type="nucleotide sequence ID" value="NZ_MCIF01000002.1"/>
</dbReference>
<keyword evidence="1" id="KW-0472">Membrane</keyword>
<proteinExistence type="predicted"/>
<evidence type="ECO:0000313" key="3">
    <source>
        <dbReference type="Proteomes" id="UP000248706"/>
    </source>
</evidence>
<gene>
    <name evidence="2" type="ORF">A4R35_00595</name>
</gene>
<accession>A0A328VB61</accession>
<dbReference type="Proteomes" id="UP000248706">
    <property type="component" value="Unassembled WGS sequence"/>
</dbReference>
<feature type="transmembrane region" description="Helical" evidence="1">
    <location>
        <begin position="100"/>
        <end position="121"/>
    </location>
</feature>
<keyword evidence="3" id="KW-1185">Reference proteome</keyword>
<comment type="caution">
    <text evidence="2">The sequence shown here is derived from an EMBL/GenBank/DDBJ whole genome shotgun (WGS) entry which is preliminary data.</text>
</comment>
<feature type="transmembrane region" description="Helical" evidence="1">
    <location>
        <begin position="243"/>
        <end position="264"/>
    </location>
</feature>
<sequence length="298" mass="32542">MGLATPLQLLLAVFLGLPAYNGITLAFHQAVLYGTTRIFGAERVDLRSTALRVSMALGMVLFTLPLILGAQALLARQPGWLILTPAYWILLILQSDLLRAIAGLGLLSALGLLGVVIYAFCVERCERLAVGTRGQWVPLRRLSFPSSLFMSSYLYELKGIARDQQLVVGLVMVVAGWLVATVAVFWTRASNPLLSYGLLELALDLITFLLCAIAQMSWGRDSRAYHVLASTPLDVHLLLDGKLSANLVVIVGGWVLLIGVLTWAGNNPLLLLQRLPLLCTGCFLTRPKTRSRCSWCRG</sequence>
<keyword evidence="1" id="KW-1133">Transmembrane helix</keyword>
<keyword evidence="1" id="KW-0812">Transmembrane</keyword>